<dbReference type="Gene3D" id="3.30.70.60">
    <property type="match status" value="1"/>
</dbReference>
<keyword evidence="2" id="KW-0472">Membrane</keyword>
<dbReference type="Pfam" id="PF04350">
    <property type="entry name" value="PilO"/>
    <property type="match status" value="1"/>
</dbReference>
<sequence length="198" mass="22402">MDKYLDQFAKAPPATKFGALGLAVILMTAANYFLAIQPTEDNITIQLAERRRLDLELTEKSEIAQNLNDRRREMDVLEQKLAEALTELPERKEIEELLAQINDIGKKSGLEISKVEPDAEFVSGGEFFARIPIKMTVSGNYHEIALFLQEMANMRRIVNVNNIKLETPSLKNEKVILQSSFLATTFRFTDATKATPKK</sequence>
<dbReference type="PANTHER" id="PTHR39555">
    <property type="entry name" value="FIMBRIAL ASSEMBLY PROTEIN PILO-LIKE PROTEIN-RELATED"/>
    <property type="match status" value="1"/>
</dbReference>
<evidence type="ECO:0000256" key="2">
    <source>
        <dbReference type="SAM" id="Phobius"/>
    </source>
</evidence>
<dbReference type="PANTHER" id="PTHR39555:SF1">
    <property type="entry name" value="TYPE IV PILUS INNER MEMBRANE COMPONENT PILO"/>
    <property type="match status" value="1"/>
</dbReference>
<keyword evidence="4" id="KW-1185">Reference proteome</keyword>
<organism evidence="3 4">
    <name type="scientific">Pyxidicoccus fallax</name>
    <dbReference type="NCBI Taxonomy" id="394095"/>
    <lineage>
        <taxon>Bacteria</taxon>
        <taxon>Pseudomonadati</taxon>
        <taxon>Myxococcota</taxon>
        <taxon>Myxococcia</taxon>
        <taxon>Myxococcales</taxon>
        <taxon>Cystobacterineae</taxon>
        <taxon>Myxococcaceae</taxon>
        <taxon>Pyxidicoccus</taxon>
    </lineage>
</organism>
<dbReference type="RefSeq" id="WP_169350972.1">
    <property type="nucleotide sequence ID" value="NZ_JABBJJ010000353.1"/>
</dbReference>
<dbReference type="GO" id="GO:0043683">
    <property type="term" value="P:type IV pilus assembly"/>
    <property type="evidence" value="ECO:0007669"/>
    <property type="project" value="InterPro"/>
</dbReference>
<protein>
    <submittedName>
        <fullName evidence="3">Type 4a pilus biogenesis protein PilO</fullName>
    </submittedName>
</protein>
<dbReference type="Proteomes" id="UP000518300">
    <property type="component" value="Unassembled WGS sequence"/>
</dbReference>
<comment type="caution">
    <text evidence="3">The sequence shown here is derived from an EMBL/GenBank/DDBJ whole genome shotgun (WGS) entry which is preliminary data.</text>
</comment>
<accession>A0A848LUT3</accession>
<dbReference type="EMBL" id="JABBJJ010000353">
    <property type="protein sequence ID" value="NMO21797.1"/>
    <property type="molecule type" value="Genomic_DNA"/>
</dbReference>
<evidence type="ECO:0000313" key="3">
    <source>
        <dbReference type="EMBL" id="NMO21797.1"/>
    </source>
</evidence>
<evidence type="ECO:0000313" key="4">
    <source>
        <dbReference type="Proteomes" id="UP000518300"/>
    </source>
</evidence>
<dbReference type="GO" id="GO:0043107">
    <property type="term" value="P:type IV pilus-dependent motility"/>
    <property type="evidence" value="ECO:0007669"/>
    <property type="project" value="InterPro"/>
</dbReference>
<proteinExistence type="predicted"/>
<keyword evidence="2" id="KW-1133">Transmembrane helix</keyword>
<reference evidence="3 4" key="1">
    <citation type="submission" date="2020-04" db="EMBL/GenBank/DDBJ databases">
        <title>Draft genome of Pyxidicoccus fallax type strain.</title>
        <authorList>
            <person name="Whitworth D.E."/>
        </authorList>
    </citation>
    <scope>NUCLEOTIDE SEQUENCE [LARGE SCALE GENOMIC DNA]</scope>
    <source>
        <strain evidence="3 4">DSM 14698</strain>
    </source>
</reference>
<keyword evidence="1" id="KW-0175">Coiled coil</keyword>
<feature type="transmembrane region" description="Helical" evidence="2">
    <location>
        <begin position="17"/>
        <end position="36"/>
    </location>
</feature>
<evidence type="ECO:0000256" key="1">
    <source>
        <dbReference type="SAM" id="Coils"/>
    </source>
</evidence>
<gene>
    <name evidence="3" type="ORF">HG543_44145</name>
</gene>
<keyword evidence="2" id="KW-0812">Transmembrane</keyword>
<name>A0A848LUT3_9BACT</name>
<dbReference type="InterPro" id="IPR014717">
    <property type="entry name" value="Transl_elong_EF1B/ribsomal_bS6"/>
</dbReference>
<feature type="coiled-coil region" evidence="1">
    <location>
        <begin position="60"/>
        <end position="87"/>
    </location>
</feature>
<dbReference type="AlphaFoldDB" id="A0A848LUT3"/>
<dbReference type="InterPro" id="IPR007445">
    <property type="entry name" value="PilO"/>
</dbReference>